<evidence type="ECO:0000313" key="2">
    <source>
        <dbReference type="EMBL" id="MEJ6010130.1"/>
    </source>
</evidence>
<accession>A0ABU8S8I8</accession>
<protein>
    <submittedName>
        <fullName evidence="2">DUF2141 domain-containing protein</fullName>
    </submittedName>
</protein>
<dbReference type="Pfam" id="PF09912">
    <property type="entry name" value="DUF2141"/>
    <property type="match status" value="1"/>
</dbReference>
<sequence>MAISTSLRAAIALALAAVTTQPALAQAAPAGCTGTPSNHWVTVIADGLRNGNGKLAITLYPDVSKRFLAKKGSLYVGFVDASAGTTRGCIFVPNPGVYAIALYHDENGNGKIDRSGIGLPTEGFGFTNNPATLMSLPSFSSVRLNIPKAGLITRIHMKYP</sequence>
<keyword evidence="3" id="KW-1185">Reference proteome</keyword>
<keyword evidence="1" id="KW-0732">Signal</keyword>
<gene>
    <name evidence="2" type="ORF">WG900_09365</name>
</gene>
<dbReference type="InterPro" id="IPR018673">
    <property type="entry name" value="DUF2141"/>
</dbReference>
<evidence type="ECO:0000313" key="3">
    <source>
        <dbReference type="Proteomes" id="UP001379235"/>
    </source>
</evidence>
<organism evidence="2 3">
    <name type="scientific">Novosphingobium aquae</name>
    <dbReference type="NCBI Taxonomy" id="3133435"/>
    <lineage>
        <taxon>Bacteria</taxon>
        <taxon>Pseudomonadati</taxon>
        <taxon>Pseudomonadota</taxon>
        <taxon>Alphaproteobacteria</taxon>
        <taxon>Sphingomonadales</taxon>
        <taxon>Sphingomonadaceae</taxon>
        <taxon>Novosphingobium</taxon>
    </lineage>
</organism>
<dbReference type="RefSeq" id="WP_339966609.1">
    <property type="nucleotide sequence ID" value="NZ_JBBHJY010000004.1"/>
</dbReference>
<reference evidence="2 3" key="1">
    <citation type="submission" date="2024-03" db="EMBL/GenBank/DDBJ databases">
        <authorList>
            <person name="Jo J.-H."/>
        </authorList>
    </citation>
    <scope>NUCLEOTIDE SEQUENCE [LARGE SCALE GENOMIC DNA]</scope>
    <source>
        <strain evidence="2 3">AS3R-12</strain>
    </source>
</reference>
<comment type="caution">
    <text evidence="2">The sequence shown here is derived from an EMBL/GenBank/DDBJ whole genome shotgun (WGS) entry which is preliminary data.</text>
</comment>
<feature type="chain" id="PRO_5047063696" evidence="1">
    <location>
        <begin position="26"/>
        <end position="160"/>
    </location>
</feature>
<dbReference type="EMBL" id="JBBHJY010000004">
    <property type="protein sequence ID" value="MEJ6010130.1"/>
    <property type="molecule type" value="Genomic_DNA"/>
</dbReference>
<name>A0ABU8S8I8_9SPHN</name>
<feature type="signal peptide" evidence="1">
    <location>
        <begin position="1"/>
        <end position="25"/>
    </location>
</feature>
<dbReference type="Proteomes" id="UP001379235">
    <property type="component" value="Unassembled WGS sequence"/>
</dbReference>
<evidence type="ECO:0000256" key="1">
    <source>
        <dbReference type="SAM" id="SignalP"/>
    </source>
</evidence>
<proteinExistence type="predicted"/>